<keyword evidence="2" id="KW-0012">Acyltransferase</keyword>
<dbReference type="Proteomes" id="UP000309170">
    <property type="component" value="Unassembled WGS sequence"/>
</dbReference>
<name>A0A9X8ZFD5_9BACI</name>
<evidence type="ECO:0000313" key="4">
    <source>
        <dbReference type="EMBL" id="TKH09179.1"/>
    </source>
</evidence>
<evidence type="ECO:0000256" key="1">
    <source>
        <dbReference type="ARBA" id="ARBA00022679"/>
    </source>
</evidence>
<feature type="domain" description="N-acetyltransferase" evidence="3">
    <location>
        <begin position="139"/>
        <end position="272"/>
    </location>
</feature>
<comment type="caution">
    <text evidence="4">The sequence shown here is derived from an EMBL/GenBank/DDBJ whole genome shotgun (WGS) entry which is preliminary data.</text>
</comment>
<dbReference type="GO" id="GO:0016747">
    <property type="term" value="F:acyltransferase activity, transferring groups other than amino-acyl groups"/>
    <property type="evidence" value="ECO:0007669"/>
    <property type="project" value="InterPro"/>
</dbReference>
<sequence>MKDEQLEDIRILQQECEREGFTLKLNWETLRSRNGVHKNDFLHYDGLKLVGFLGLYDFGNKAEMCGMVHPDYRRQGIFTKLLEEAIRSAVERNYKLILLNSPAQSHSGKEFLKQLNCEFAFSEFQMKWSETKLDDFDDAVVRPARRDDEETEIQLDIQCFQFTKREAKDYYQRILYEDNLKTMMIEKGGRAVGKIRVDHSGREAWIYGFSILPKYQGKGLGRKALKKVVAEQCQLGYDIFLEVEATNEHALRLYESCGFKTIQRQDYYQYKG</sequence>
<dbReference type="SUPFAM" id="SSF55729">
    <property type="entry name" value="Acyl-CoA N-acyltransferases (Nat)"/>
    <property type="match status" value="2"/>
</dbReference>
<evidence type="ECO:0000313" key="5">
    <source>
        <dbReference type="Proteomes" id="UP000309170"/>
    </source>
</evidence>
<dbReference type="EMBL" id="SZNT01000294">
    <property type="protein sequence ID" value="TKH09179.1"/>
    <property type="molecule type" value="Genomic_DNA"/>
</dbReference>
<organism evidence="4 5">
    <name type="scientific">Peribacillus simplex</name>
    <dbReference type="NCBI Taxonomy" id="1478"/>
    <lineage>
        <taxon>Bacteria</taxon>
        <taxon>Bacillati</taxon>
        <taxon>Bacillota</taxon>
        <taxon>Bacilli</taxon>
        <taxon>Bacillales</taxon>
        <taxon>Bacillaceae</taxon>
        <taxon>Peribacillus</taxon>
    </lineage>
</organism>
<dbReference type="PROSITE" id="PS51186">
    <property type="entry name" value="GNAT"/>
    <property type="match status" value="2"/>
</dbReference>
<evidence type="ECO:0000256" key="2">
    <source>
        <dbReference type="ARBA" id="ARBA00023315"/>
    </source>
</evidence>
<dbReference type="CDD" id="cd04301">
    <property type="entry name" value="NAT_SF"/>
    <property type="match status" value="2"/>
</dbReference>
<evidence type="ECO:0000259" key="3">
    <source>
        <dbReference type="PROSITE" id="PS51186"/>
    </source>
</evidence>
<accession>A0A9X8ZFD5</accession>
<dbReference type="PANTHER" id="PTHR43420">
    <property type="entry name" value="ACETYLTRANSFERASE"/>
    <property type="match status" value="1"/>
</dbReference>
<dbReference type="AlphaFoldDB" id="A0A9X8ZFD5"/>
<gene>
    <name evidence="4" type="ORF">FC678_18120</name>
</gene>
<proteinExistence type="predicted"/>
<reference evidence="4 5" key="1">
    <citation type="journal article" date="2019" name="Environ. Microbiol.">
        <title>An active ?-lactamase is a part of an orchestrated cell wall stress resistance network of Bacillus subtilis and related rhizosphere species.</title>
        <authorList>
            <person name="Bucher T."/>
            <person name="Keren-Paz A."/>
            <person name="Hausser J."/>
            <person name="Olender T."/>
            <person name="Cytryn E."/>
            <person name="Kolodkin-Gal I."/>
        </authorList>
    </citation>
    <scope>NUCLEOTIDE SEQUENCE [LARGE SCALE GENOMIC DNA]</scope>
    <source>
        <strain evidence="4 5">I4</strain>
    </source>
</reference>
<dbReference type="Gene3D" id="3.40.630.30">
    <property type="match status" value="2"/>
</dbReference>
<keyword evidence="1" id="KW-0808">Transferase</keyword>
<dbReference type="InterPro" id="IPR050680">
    <property type="entry name" value="YpeA/RimI_acetyltransf"/>
</dbReference>
<dbReference type="InterPro" id="IPR000182">
    <property type="entry name" value="GNAT_dom"/>
</dbReference>
<protein>
    <submittedName>
        <fullName evidence="4">GNAT family N-acetyltransferase</fullName>
    </submittedName>
</protein>
<dbReference type="OrthoDB" id="7163760at2"/>
<feature type="domain" description="N-acetyltransferase" evidence="3">
    <location>
        <begin position="1"/>
        <end position="143"/>
    </location>
</feature>
<dbReference type="Pfam" id="PF00583">
    <property type="entry name" value="Acetyltransf_1"/>
    <property type="match status" value="2"/>
</dbReference>
<dbReference type="RefSeq" id="WP_137016315.1">
    <property type="nucleotide sequence ID" value="NZ_SZNT01000294.1"/>
</dbReference>
<dbReference type="InterPro" id="IPR016181">
    <property type="entry name" value="Acyl_CoA_acyltransferase"/>
</dbReference>